<feature type="transmembrane region" description="Helical" evidence="7">
    <location>
        <begin position="7"/>
        <end position="28"/>
    </location>
</feature>
<dbReference type="PANTHER" id="PTHR30106:SF2">
    <property type="entry name" value="UPF0324 INNER MEMBRANE PROTEIN YEIH"/>
    <property type="match status" value="1"/>
</dbReference>
<feature type="transmembrane region" description="Helical" evidence="7">
    <location>
        <begin position="34"/>
        <end position="52"/>
    </location>
</feature>
<protein>
    <submittedName>
        <fullName evidence="8">Putative membrane protein</fullName>
    </submittedName>
</protein>
<dbReference type="NCBIfam" id="TIGR00698">
    <property type="entry name" value="YeiH family putative sulfate export transporter"/>
    <property type="match status" value="1"/>
</dbReference>
<comment type="similarity">
    <text evidence="2">Belongs to the UPF0324 family.</text>
</comment>
<dbReference type="InterPro" id="IPR018383">
    <property type="entry name" value="UPF0324_pro"/>
</dbReference>
<dbReference type="EMBL" id="BFBB01000002">
    <property type="protein sequence ID" value="GBF48647.1"/>
    <property type="molecule type" value="Genomic_DNA"/>
</dbReference>
<feature type="transmembrane region" description="Helical" evidence="7">
    <location>
        <begin position="122"/>
        <end position="142"/>
    </location>
</feature>
<organism evidence="8 9">
    <name type="scientific">Leptospira ryugenii</name>
    <dbReference type="NCBI Taxonomy" id="1917863"/>
    <lineage>
        <taxon>Bacteria</taxon>
        <taxon>Pseudomonadati</taxon>
        <taxon>Spirochaetota</taxon>
        <taxon>Spirochaetia</taxon>
        <taxon>Leptospirales</taxon>
        <taxon>Leptospiraceae</taxon>
        <taxon>Leptospira</taxon>
    </lineage>
</organism>
<evidence type="ECO:0000313" key="8">
    <source>
        <dbReference type="EMBL" id="GBF48647.1"/>
    </source>
</evidence>
<dbReference type="RefSeq" id="WP_108972701.1">
    <property type="nucleotide sequence ID" value="NZ_BFBB01000002.1"/>
</dbReference>
<dbReference type="PANTHER" id="PTHR30106">
    <property type="entry name" value="INNER MEMBRANE PROTEIN YEIH-RELATED"/>
    <property type="match status" value="1"/>
</dbReference>
<dbReference type="InterPro" id="IPR004630">
    <property type="entry name" value="UPF0324_YeiH-like"/>
</dbReference>
<reference evidence="8 9" key="1">
    <citation type="submission" date="2018-02" db="EMBL/GenBank/DDBJ databases">
        <title>Novel Leptospira species isolated from soil and water in Japan.</title>
        <authorList>
            <person name="Nakao R."/>
            <person name="Masuzawa T."/>
        </authorList>
    </citation>
    <scope>NUCLEOTIDE SEQUENCE [LARGE SCALE GENOMIC DNA]</scope>
    <source>
        <strain evidence="8 9">YH101</strain>
    </source>
</reference>
<comment type="caution">
    <text evidence="8">The sequence shown here is derived from an EMBL/GenBank/DDBJ whole genome shotgun (WGS) entry which is preliminary data.</text>
</comment>
<evidence type="ECO:0000256" key="5">
    <source>
        <dbReference type="ARBA" id="ARBA00022989"/>
    </source>
</evidence>
<keyword evidence="6 7" id="KW-0472">Membrane</keyword>
<keyword evidence="5 7" id="KW-1133">Transmembrane helix</keyword>
<dbReference type="Proteomes" id="UP000245133">
    <property type="component" value="Unassembled WGS sequence"/>
</dbReference>
<evidence type="ECO:0000313" key="9">
    <source>
        <dbReference type="Proteomes" id="UP000245133"/>
    </source>
</evidence>
<feature type="transmembrane region" description="Helical" evidence="7">
    <location>
        <begin position="154"/>
        <end position="173"/>
    </location>
</feature>
<feature type="transmembrane region" description="Helical" evidence="7">
    <location>
        <begin position="89"/>
        <end position="110"/>
    </location>
</feature>
<evidence type="ECO:0000256" key="4">
    <source>
        <dbReference type="ARBA" id="ARBA00022692"/>
    </source>
</evidence>
<dbReference type="GO" id="GO:0005886">
    <property type="term" value="C:plasma membrane"/>
    <property type="evidence" value="ECO:0007669"/>
    <property type="project" value="UniProtKB-SubCell"/>
</dbReference>
<keyword evidence="9" id="KW-1185">Reference proteome</keyword>
<keyword evidence="3" id="KW-1003">Cell membrane</keyword>
<evidence type="ECO:0000256" key="6">
    <source>
        <dbReference type="ARBA" id="ARBA00023136"/>
    </source>
</evidence>
<accession>A0A2P2DVL8</accession>
<evidence type="ECO:0000256" key="7">
    <source>
        <dbReference type="SAM" id="Phobius"/>
    </source>
</evidence>
<keyword evidence="4 7" id="KW-0812">Transmembrane</keyword>
<feature type="transmembrane region" description="Helical" evidence="7">
    <location>
        <begin position="185"/>
        <end position="211"/>
    </location>
</feature>
<dbReference type="Pfam" id="PF03601">
    <property type="entry name" value="Cons_hypoth698"/>
    <property type="match status" value="1"/>
</dbReference>
<feature type="transmembrane region" description="Helical" evidence="7">
    <location>
        <begin position="314"/>
        <end position="334"/>
    </location>
</feature>
<evidence type="ECO:0000256" key="2">
    <source>
        <dbReference type="ARBA" id="ARBA00007977"/>
    </source>
</evidence>
<dbReference type="OrthoDB" id="9811391at2"/>
<name>A0A2P2DVL8_9LEPT</name>
<evidence type="ECO:0000256" key="1">
    <source>
        <dbReference type="ARBA" id="ARBA00004651"/>
    </source>
</evidence>
<comment type="subcellular location">
    <subcellularLocation>
        <location evidence="1">Cell membrane</location>
        <topology evidence="1">Multi-pass membrane protein</topology>
    </subcellularLocation>
</comment>
<feature type="transmembrane region" description="Helical" evidence="7">
    <location>
        <begin position="254"/>
        <end position="275"/>
    </location>
</feature>
<proteinExistence type="inferred from homology"/>
<gene>
    <name evidence="8" type="ORF">LPTSP4_01470</name>
</gene>
<feature type="transmembrane region" description="Helical" evidence="7">
    <location>
        <begin position="217"/>
        <end position="239"/>
    </location>
</feature>
<evidence type="ECO:0000256" key="3">
    <source>
        <dbReference type="ARBA" id="ARBA00022475"/>
    </source>
</evidence>
<dbReference type="AlphaFoldDB" id="A0A2P2DVL8"/>
<sequence>MILFKNIQLLIPGIILTASVAWVASSFYQLIGNVLPTMTISILIGIILGNIFKIPNIMQAGILFSLRNILRLAVILLGFRITFQEIIEIGLAGIVIDLLIVILTFFFAMWLSLKVFKLDRELAYLIAAGSSICGASAILATAPILKSQNHNNTIAVALVTIFGTMSMFSYPLLFQFGFLPGFDEISMGIFVGASIHEIGQVISAGFAVSTISGNTAILVKLARVMLLAPFLFILSFYIAKKSEFKLNKTEQIKFPWFVLFFIMISSINSFCQIPTNINGRLSEISMNLMLVSMAALGLETNLKKVFQVGAKPMYVGFLVTLFLFSIGFILTTVIY</sequence>